<dbReference type="Pfam" id="PF01607">
    <property type="entry name" value="CBM_14"/>
    <property type="match status" value="1"/>
</dbReference>
<dbReference type="SUPFAM" id="SSF57625">
    <property type="entry name" value="Invertebrate chitin-binding proteins"/>
    <property type="match status" value="1"/>
</dbReference>
<proteinExistence type="predicted"/>
<reference evidence="2" key="2">
    <citation type="submission" date="2020-05" db="UniProtKB">
        <authorList>
            <consortium name="EnsemblMetazoa"/>
        </authorList>
    </citation>
    <scope>IDENTIFICATION</scope>
    <source>
        <strain evidence="2">maculatus3</strain>
    </source>
</reference>
<dbReference type="Proteomes" id="UP000075901">
    <property type="component" value="Unassembled WGS sequence"/>
</dbReference>
<organism evidence="2 3">
    <name type="scientific">Anopheles maculatus</name>
    <dbReference type="NCBI Taxonomy" id="74869"/>
    <lineage>
        <taxon>Eukaryota</taxon>
        <taxon>Metazoa</taxon>
        <taxon>Ecdysozoa</taxon>
        <taxon>Arthropoda</taxon>
        <taxon>Hexapoda</taxon>
        <taxon>Insecta</taxon>
        <taxon>Pterygota</taxon>
        <taxon>Neoptera</taxon>
        <taxon>Endopterygota</taxon>
        <taxon>Diptera</taxon>
        <taxon>Nematocera</taxon>
        <taxon>Culicoidea</taxon>
        <taxon>Culicidae</taxon>
        <taxon>Anophelinae</taxon>
        <taxon>Anopheles</taxon>
        <taxon>Anopheles maculatus group</taxon>
    </lineage>
</organism>
<dbReference type="EnsemblMetazoa" id="AMAM010112-RA">
    <property type="protein sequence ID" value="AMAM010112-PA"/>
    <property type="gene ID" value="AMAM010112"/>
</dbReference>
<evidence type="ECO:0000313" key="3">
    <source>
        <dbReference type="Proteomes" id="UP000075901"/>
    </source>
</evidence>
<name>A0A182SN68_9DIPT</name>
<dbReference type="GO" id="GO:0008061">
    <property type="term" value="F:chitin binding"/>
    <property type="evidence" value="ECO:0007669"/>
    <property type="project" value="InterPro"/>
</dbReference>
<dbReference type="GO" id="GO:0005576">
    <property type="term" value="C:extracellular region"/>
    <property type="evidence" value="ECO:0007669"/>
    <property type="project" value="InterPro"/>
</dbReference>
<accession>A0A182SN68</accession>
<feature type="domain" description="Chitin-binding type-2" evidence="1">
    <location>
        <begin position="146"/>
        <end position="194"/>
    </location>
</feature>
<dbReference type="InterPro" id="IPR036508">
    <property type="entry name" value="Chitin-bd_dom_sf"/>
</dbReference>
<evidence type="ECO:0000259" key="1">
    <source>
        <dbReference type="PROSITE" id="PS50940"/>
    </source>
</evidence>
<reference evidence="3" key="1">
    <citation type="submission" date="2013-09" db="EMBL/GenBank/DDBJ databases">
        <title>The Genome Sequence of Anopheles maculatus species B.</title>
        <authorList>
            <consortium name="The Broad Institute Genomics Platform"/>
            <person name="Neafsey D.E."/>
            <person name="Besansky N."/>
            <person name="Howell P."/>
            <person name="Walton C."/>
            <person name="Young S.K."/>
            <person name="Zeng Q."/>
            <person name="Gargeya S."/>
            <person name="Fitzgerald M."/>
            <person name="Haas B."/>
            <person name="Abouelleil A."/>
            <person name="Allen A.W."/>
            <person name="Alvarado L."/>
            <person name="Arachchi H.M."/>
            <person name="Berlin A.M."/>
            <person name="Chapman S.B."/>
            <person name="Gainer-Dewar J."/>
            <person name="Goldberg J."/>
            <person name="Griggs A."/>
            <person name="Gujja S."/>
            <person name="Hansen M."/>
            <person name="Howarth C."/>
            <person name="Imamovic A."/>
            <person name="Ireland A."/>
            <person name="Larimer J."/>
            <person name="McCowan C."/>
            <person name="Murphy C."/>
            <person name="Pearson M."/>
            <person name="Poon T.W."/>
            <person name="Priest M."/>
            <person name="Roberts A."/>
            <person name="Saif S."/>
            <person name="Shea T."/>
            <person name="Sisk P."/>
            <person name="Sykes S."/>
            <person name="Wortman J."/>
            <person name="Nusbaum C."/>
            <person name="Birren B."/>
        </authorList>
    </citation>
    <scope>NUCLEOTIDE SEQUENCE [LARGE SCALE GENOMIC DNA]</scope>
    <source>
        <strain evidence="3">maculatus3</strain>
    </source>
</reference>
<dbReference type="PROSITE" id="PS50940">
    <property type="entry name" value="CHIT_BIND_II"/>
    <property type="match status" value="1"/>
</dbReference>
<dbReference type="VEuPathDB" id="VectorBase:AMAM010112"/>
<dbReference type="AlphaFoldDB" id="A0A182SN68"/>
<protein>
    <recommendedName>
        <fullName evidence="1">Chitin-binding type-2 domain-containing protein</fullName>
    </recommendedName>
</protein>
<dbReference type="InterPro" id="IPR002557">
    <property type="entry name" value="Chitin-bd_dom"/>
</dbReference>
<keyword evidence="3" id="KW-1185">Reference proteome</keyword>
<evidence type="ECO:0000313" key="2">
    <source>
        <dbReference type="EnsemblMetazoa" id="AMAM010112-PA"/>
    </source>
</evidence>
<sequence>MAVSQDSLPIVIARQRTTVNQSDDDDGGSTGYTCNKKRIACGSCSKVIICNHLEENVASYECSSVDPLRPYCTGDGVCASDTECEIPSELCPTNEYFYPVPSNCSEVVYCGDKLEATKYVAPSSSYVFDFASQKWVVRKTAADCFQINCATSTMMNKFFAYKPNPQLYFYCATSGPMTFTCKDNEVFNEAKRLCEFGCTKEGDFPIPGVDNRYYACLLGPNGLVRNFDR</sequence>